<organism evidence="2 3">
    <name type="scientific">Hymenobacter monticola</name>
    <dbReference type="NCBI Taxonomy" id="1705399"/>
    <lineage>
        <taxon>Bacteria</taxon>
        <taxon>Pseudomonadati</taxon>
        <taxon>Bacteroidota</taxon>
        <taxon>Cytophagia</taxon>
        <taxon>Cytophagales</taxon>
        <taxon>Hymenobacteraceae</taxon>
        <taxon>Hymenobacter</taxon>
    </lineage>
</organism>
<sequence length="110" mass="12327">MRYLLDTNALLVGGLAFETLKPSYQRILTDPATELTLSSASIWEMAIKVRLGKLDLQGVTLDDLAGEFRRRVKIRLLPIKQSQLLRIATLPKIKDHGDPFDLLIIAQALT</sequence>
<dbReference type="EMBL" id="CP094534">
    <property type="protein sequence ID" value="UOE35989.1"/>
    <property type="molecule type" value="Genomic_DNA"/>
</dbReference>
<dbReference type="Gene3D" id="3.40.50.1010">
    <property type="entry name" value="5'-nuclease"/>
    <property type="match status" value="1"/>
</dbReference>
<dbReference type="RefSeq" id="WP_243519282.1">
    <property type="nucleotide sequence ID" value="NZ_CP094534.1"/>
</dbReference>
<dbReference type="SUPFAM" id="SSF88723">
    <property type="entry name" value="PIN domain-like"/>
    <property type="match status" value="1"/>
</dbReference>
<gene>
    <name evidence="2" type="ORF">MTP16_10185</name>
</gene>
<reference evidence="2 3" key="1">
    <citation type="submission" date="2022-03" db="EMBL/GenBank/DDBJ databases">
        <title>Hymenobactersp. isolated from the air.</title>
        <authorList>
            <person name="Won M."/>
            <person name="Kwon S.-W."/>
        </authorList>
    </citation>
    <scope>NUCLEOTIDE SEQUENCE [LARGE SCALE GENOMIC DNA]</scope>
    <source>
        <strain evidence="2 3">KACC 22596</strain>
    </source>
</reference>
<dbReference type="PANTHER" id="PTHR36173">
    <property type="entry name" value="RIBONUCLEASE VAPC16-RELATED"/>
    <property type="match status" value="1"/>
</dbReference>
<accession>A0ABY4B9Y3</accession>
<name>A0ABY4B9Y3_9BACT</name>
<proteinExistence type="predicted"/>
<keyword evidence="3" id="KW-1185">Reference proteome</keyword>
<evidence type="ECO:0000259" key="1">
    <source>
        <dbReference type="Pfam" id="PF01850"/>
    </source>
</evidence>
<evidence type="ECO:0000313" key="3">
    <source>
        <dbReference type="Proteomes" id="UP000831390"/>
    </source>
</evidence>
<dbReference type="Pfam" id="PF01850">
    <property type="entry name" value="PIN"/>
    <property type="match status" value="1"/>
</dbReference>
<dbReference type="InterPro" id="IPR029060">
    <property type="entry name" value="PIN-like_dom_sf"/>
</dbReference>
<dbReference type="InterPro" id="IPR002716">
    <property type="entry name" value="PIN_dom"/>
</dbReference>
<feature type="domain" description="PIN" evidence="1">
    <location>
        <begin position="3"/>
        <end position="109"/>
    </location>
</feature>
<protein>
    <submittedName>
        <fullName evidence="2">Type II toxin-antitoxin system VapC family toxin</fullName>
    </submittedName>
</protein>
<evidence type="ECO:0000313" key="2">
    <source>
        <dbReference type="EMBL" id="UOE35989.1"/>
    </source>
</evidence>
<dbReference type="PANTHER" id="PTHR36173:SF2">
    <property type="entry name" value="RIBONUCLEASE VAPC16"/>
    <property type="match status" value="1"/>
</dbReference>
<dbReference type="Proteomes" id="UP000831390">
    <property type="component" value="Chromosome"/>
</dbReference>
<dbReference type="InterPro" id="IPR041705">
    <property type="entry name" value="PIN_Sll0205"/>
</dbReference>
<dbReference type="InterPro" id="IPR052919">
    <property type="entry name" value="TA_system_RNase"/>
</dbReference>
<dbReference type="CDD" id="cd09872">
    <property type="entry name" value="PIN_Sll0205-like"/>
    <property type="match status" value="1"/>
</dbReference>